<proteinExistence type="predicted"/>
<accession>A0A834FG16</accession>
<evidence type="ECO:0000313" key="2">
    <source>
        <dbReference type="EMBL" id="KAF6733731.1"/>
    </source>
</evidence>
<sequence length="94" mass="10428">MGPRKRGARKRKSEDALVEEDSKNTERKAEEEEGDAGRRRKKFIGAHVGIQEFTEIRRQCKQTAAVPALHPLTGLPGGTWLRLKGRAVAFVSGC</sequence>
<comment type="caution">
    <text evidence="2">The sequence shown here is derived from an EMBL/GenBank/DDBJ whole genome shotgun (WGS) entry which is preliminary data.</text>
</comment>
<dbReference type="EMBL" id="WKFB01000152">
    <property type="protein sequence ID" value="KAF6733731.1"/>
    <property type="molecule type" value="Genomic_DNA"/>
</dbReference>
<feature type="compositionally biased region" description="Basic and acidic residues" evidence="1">
    <location>
        <begin position="12"/>
        <end position="30"/>
    </location>
</feature>
<feature type="region of interest" description="Disordered" evidence="1">
    <location>
        <begin position="1"/>
        <end position="40"/>
    </location>
</feature>
<feature type="compositionally biased region" description="Basic residues" evidence="1">
    <location>
        <begin position="1"/>
        <end position="11"/>
    </location>
</feature>
<dbReference type="Proteomes" id="UP000646548">
    <property type="component" value="Unassembled WGS sequence"/>
</dbReference>
<evidence type="ECO:0000256" key="1">
    <source>
        <dbReference type="SAM" id="MobiDB-lite"/>
    </source>
</evidence>
<reference evidence="2" key="1">
    <citation type="journal article" name="BMC Genomics">
        <title>Long-read sequencing and de novo genome assembly of marine medaka (Oryzias melastigma).</title>
        <authorList>
            <person name="Liang P."/>
            <person name="Saqib H.S.A."/>
            <person name="Ni X."/>
            <person name="Shen Y."/>
        </authorList>
    </citation>
    <scope>NUCLEOTIDE SEQUENCE</scope>
    <source>
        <strain evidence="2">Bigg-433</strain>
    </source>
</reference>
<name>A0A834FG16_ORYME</name>
<organism evidence="2 3">
    <name type="scientific">Oryzias melastigma</name>
    <name type="common">Marine medaka</name>
    <dbReference type="NCBI Taxonomy" id="30732"/>
    <lineage>
        <taxon>Eukaryota</taxon>
        <taxon>Metazoa</taxon>
        <taxon>Chordata</taxon>
        <taxon>Craniata</taxon>
        <taxon>Vertebrata</taxon>
        <taxon>Euteleostomi</taxon>
        <taxon>Actinopterygii</taxon>
        <taxon>Neopterygii</taxon>
        <taxon>Teleostei</taxon>
        <taxon>Neoteleostei</taxon>
        <taxon>Acanthomorphata</taxon>
        <taxon>Ovalentaria</taxon>
        <taxon>Atherinomorphae</taxon>
        <taxon>Beloniformes</taxon>
        <taxon>Adrianichthyidae</taxon>
        <taxon>Oryziinae</taxon>
        <taxon>Oryzias</taxon>
    </lineage>
</organism>
<dbReference type="AlphaFoldDB" id="A0A834FG16"/>
<evidence type="ECO:0000313" key="3">
    <source>
        <dbReference type="Proteomes" id="UP000646548"/>
    </source>
</evidence>
<protein>
    <submittedName>
        <fullName evidence="2">Uncharacterized protein</fullName>
    </submittedName>
</protein>
<gene>
    <name evidence="2" type="ORF">FQA47_015268</name>
</gene>